<dbReference type="PROSITE" id="PS51257">
    <property type="entry name" value="PROKAR_LIPOPROTEIN"/>
    <property type="match status" value="1"/>
</dbReference>
<dbReference type="Gene3D" id="2.120.10.30">
    <property type="entry name" value="TolB, C-terminal domain"/>
    <property type="match status" value="1"/>
</dbReference>
<feature type="signal peptide" evidence="1">
    <location>
        <begin position="1"/>
        <end position="22"/>
    </location>
</feature>
<comment type="caution">
    <text evidence="2">The sequence shown here is derived from an EMBL/GenBank/DDBJ whole genome shotgun (WGS) entry which is preliminary data.</text>
</comment>
<dbReference type="EMBL" id="WACR01000010">
    <property type="protein sequence ID" value="KAB1062831.1"/>
    <property type="molecule type" value="Genomic_DNA"/>
</dbReference>
<protein>
    <recommendedName>
        <fullName evidence="4">DUF4221 domain-containing protein</fullName>
    </recommendedName>
</protein>
<evidence type="ECO:0008006" key="4">
    <source>
        <dbReference type="Google" id="ProtNLM"/>
    </source>
</evidence>
<keyword evidence="1" id="KW-0732">Signal</keyword>
<organism evidence="2 3">
    <name type="scientific">Salibacter halophilus</name>
    <dbReference type="NCBI Taxonomy" id="1803916"/>
    <lineage>
        <taxon>Bacteria</taxon>
        <taxon>Pseudomonadati</taxon>
        <taxon>Bacteroidota</taxon>
        <taxon>Flavobacteriia</taxon>
        <taxon>Flavobacteriales</taxon>
        <taxon>Salibacteraceae</taxon>
        <taxon>Salibacter</taxon>
    </lineage>
</organism>
<reference evidence="2 3" key="1">
    <citation type="submission" date="2019-09" db="EMBL/GenBank/DDBJ databases">
        <title>Genomes of Cryomorphaceae.</title>
        <authorList>
            <person name="Bowman J.P."/>
        </authorList>
    </citation>
    <scope>NUCLEOTIDE SEQUENCE [LARGE SCALE GENOMIC DNA]</scope>
    <source>
        <strain evidence="2 3">KCTC 52047</strain>
    </source>
</reference>
<evidence type="ECO:0000313" key="2">
    <source>
        <dbReference type="EMBL" id="KAB1062831.1"/>
    </source>
</evidence>
<keyword evidence="3" id="KW-1185">Reference proteome</keyword>
<evidence type="ECO:0000256" key="1">
    <source>
        <dbReference type="SAM" id="SignalP"/>
    </source>
</evidence>
<dbReference type="RefSeq" id="WP_151169448.1">
    <property type="nucleotide sequence ID" value="NZ_WACR01000010.1"/>
</dbReference>
<proteinExistence type="predicted"/>
<gene>
    <name evidence="2" type="ORF">F3059_11635</name>
</gene>
<dbReference type="InterPro" id="IPR011042">
    <property type="entry name" value="6-blade_b-propeller_TolB-like"/>
</dbReference>
<feature type="chain" id="PRO_5026933683" description="DUF4221 domain-containing protein" evidence="1">
    <location>
        <begin position="23"/>
        <end position="395"/>
    </location>
</feature>
<name>A0A6N6M4U1_9FLAO</name>
<dbReference type="OrthoDB" id="9805921at2"/>
<dbReference type="AlphaFoldDB" id="A0A6N6M4U1"/>
<sequence length="395" mass="43805">MMKKIALYIASVFLLVSCSDYFGDKTDLDFIEPPEFDARQAAYVPIQPALTNFVKPVDIVAGFDQLMYVVDEGSEEIISFDYSGRELSRLSVPGVTEVVQDRRLNLLALGKTDTTIQDSTYTLPCIYRIELGGAGNYGLQFGQITNKIVHPFYYKSVFSKSDAIDVKFTGIAIADVNEFYVTRTGPKNNNESSILPPDDAVLRFNEDDEFVTPINVTTSQGLFRNYFKQPSSVTSLVRPPQIEATASRDFMVTLADPNESVKFRFIRYNESANGISYTPASTSRDTSKANSFITDVDKFIDPTDVTTTGDGSNFIFVTDAGTDSLYQFTREGYEGVRPPPGSNETKYIKTSFGGTGNAPTEFNNPMGVAYADEILYVADADNGRVLRFKLTLDFD</sequence>
<evidence type="ECO:0000313" key="3">
    <source>
        <dbReference type="Proteomes" id="UP000435357"/>
    </source>
</evidence>
<dbReference type="Proteomes" id="UP000435357">
    <property type="component" value="Unassembled WGS sequence"/>
</dbReference>
<accession>A0A6N6M4U1</accession>
<dbReference type="SUPFAM" id="SSF101898">
    <property type="entry name" value="NHL repeat"/>
    <property type="match status" value="1"/>
</dbReference>